<evidence type="ECO:0000313" key="6">
    <source>
        <dbReference type="EMBL" id="RRQ22959.1"/>
    </source>
</evidence>
<dbReference type="InterPro" id="IPR013762">
    <property type="entry name" value="Integrase-like_cat_sf"/>
</dbReference>
<evidence type="ECO:0000256" key="2">
    <source>
        <dbReference type="ARBA" id="ARBA00022908"/>
    </source>
</evidence>
<dbReference type="EMBL" id="QZMU01000001">
    <property type="protein sequence ID" value="RRQ22959.1"/>
    <property type="molecule type" value="Genomic_DNA"/>
</dbReference>
<dbReference type="SUPFAM" id="SSF56349">
    <property type="entry name" value="DNA breaking-rejoining enzymes"/>
    <property type="match status" value="1"/>
</dbReference>
<proteinExistence type="inferred from homology"/>
<dbReference type="CDD" id="cd00801">
    <property type="entry name" value="INT_P4_C"/>
    <property type="match status" value="1"/>
</dbReference>
<dbReference type="InterPro" id="IPR025166">
    <property type="entry name" value="Integrase_DNA_bind_dom"/>
</dbReference>
<organism evidence="6 7">
    <name type="scientific">Thiohalobacter thiocyanaticus</name>
    <dbReference type="NCBI Taxonomy" id="585455"/>
    <lineage>
        <taxon>Bacteria</taxon>
        <taxon>Pseudomonadati</taxon>
        <taxon>Pseudomonadota</taxon>
        <taxon>Gammaproteobacteria</taxon>
        <taxon>Thiohalobacterales</taxon>
        <taxon>Thiohalobacteraceae</taxon>
        <taxon>Thiohalobacter</taxon>
    </lineage>
</organism>
<dbReference type="InterPro" id="IPR010998">
    <property type="entry name" value="Integrase_recombinase_N"/>
</dbReference>
<dbReference type="Pfam" id="PF13356">
    <property type="entry name" value="Arm-DNA-bind_3"/>
    <property type="match status" value="1"/>
</dbReference>
<dbReference type="Proteomes" id="UP000287798">
    <property type="component" value="Unassembled WGS sequence"/>
</dbReference>
<dbReference type="Pfam" id="PF22022">
    <property type="entry name" value="Phage_int_M"/>
    <property type="match status" value="1"/>
</dbReference>
<dbReference type="AlphaFoldDB" id="A0A426QMI7"/>
<keyword evidence="3" id="KW-0238">DNA-binding</keyword>
<dbReference type="Gene3D" id="1.10.443.10">
    <property type="entry name" value="Intergrase catalytic core"/>
    <property type="match status" value="1"/>
</dbReference>
<evidence type="ECO:0000256" key="4">
    <source>
        <dbReference type="ARBA" id="ARBA00023172"/>
    </source>
</evidence>
<dbReference type="GO" id="GO:0015074">
    <property type="term" value="P:DNA integration"/>
    <property type="evidence" value="ECO:0007669"/>
    <property type="project" value="UniProtKB-KW"/>
</dbReference>
<dbReference type="InterPro" id="IPR011010">
    <property type="entry name" value="DNA_brk_join_enz"/>
</dbReference>
<dbReference type="InterPro" id="IPR053876">
    <property type="entry name" value="Phage_int_M"/>
</dbReference>
<keyword evidence="2" id="KW-0229">DNA integration</keyword>
<comment type="similarity">
    <text evidence="1">Belongs to the 'phage' integrase family.</text>
</comment>
<dbReference type="GO" id="GO:0006310">
    <property type="term" value="P:DNA recombination"/>
    <property type="evidence" value="ECO:0007669"/>
    <property type="project" value="UniProtKB-KW"/>
</dbReference>
<dbReference type="GO" id="GO:0003677">
    <property type="term" value="F:DNA binding"/>
    <property type="evidence" value="ECO:0007669"/>
    <property type="project" value="UniProtKB-KW"/>
</dbReference>
<dbReference type="PANTHER" id="PTHR30629:SF2">
    <property type="entry name" value="PROPHAGE INTEGRASE INTS-RELATED"/>
    <property type="match status" value="1"/>
</dbReference>
<accession>A0A426QMI7</accession>
<dbReference type="PANTHER" id="PTHR30629">
    <property type="entry name" value="PROPHAGE INTEGRASE"/>
    <property type="match status" value="1"/>
</dbReference>
<dbReference type="InterPro" id="IPR050808">
    <property type="entry name" value="Phage_Integrase"/>
</dbReference>
<dbReference type="Pfam" id="PF00589">
    <property type="entry name" value="Phage_integrase"/>
    <property type="match status" value="1"/>
</dbReference>
<dbReference type="InterPro" id="IPR038488">
    <property type="entry name" value="Integrase_DNA-bd_sf"/>
</dbReference>
<evidence type="ECO:0000259" key="5">
    <source>
        <dbReference type="PROSITE" id="PS51898"/>
    </source>
</evidence>
<gene>
    <name evidence="6" type="ORF">D6C00_00015</name>
</gene>
<feature type="domain" description="Tyr recombinase" evidence="5">
    <location>
        <begin position="209"/>
        <end position="380"/>
    </location>
</feature>
<evidence type="ECO:0000313" key="7">
    <source>
        <dbReference type="Proteomes" id="UP000287798"/>
    </source>
</evidence>
<evidence type="ECO:0000256" key="3">
    <source>
        <dbReference type="ARBA" id="ARBA00023125"/>
    </source>
</evidence>
<sequence length="404" mass="44726">MSAIQVKQLARPGLRPVGGVAGLCLQITPSGARSWVLRATVGSKRRDIGLGGYPDVTLAQAREKAREMREQIREGVDPVLQRKAARDALIAAQSKVITFDEAARRFIKAKVQEFRNPKHTAQWETTLQAYASPVIGRLPVDAVTLPHIVQIPEPIWTEKTETATRLRGRIESVLSWATVSGFRSGDNPARWRGNLDAILPKPGKLKKVAHHKAVPVSSGPAFMAALREREGVGSRALEFLILTAGRSGEVRGATWEEIDMEARTWTVPAERMKAQREHVVPLCPDAVKLLKALPVHEDCPYVFPSPRGKQLSDATLSKVMKLMGVEGTPHGFRSTFRDWCAEHTNYPREVAEKALAHTIPSAVEAAYRRGNLMTKRTRLMQEWARFLNKPTAKGEVVSLRGKTA</sequence>
<dbReference type="InterPro" id="IPR002104">
    <property type="entry name" value="Integrase_catalytic"/>
</dbReference>
<evidence type="ECO:0000256" key="1">
    <source>
        <dbReference type="ARBA" id="ARBA00008857"/>
    </source>
</evidence>
<comment type="caution">
    <text evidence="6">The sequence shown here is derived from an EMBL/GenBank/DDBJ whole genome shotgun (WGS) entry which is preliminary data.</text>
</comment>
<protein>
    <submittedName>
        <fullName evidence="6">Site-specific integrase</fullName>
    </submittedName>
</protein>
<dbReference type="PROSITE" id="PS51898">
    <property type="entry name" value="TYR_RECOMBINASE"/>
    <property type="match status" value="1"/>
</dbReference>
<reference evidence="6 7" key="1">
    <citation type="journal article" date="2010" name="Int. J. Syst. Evol. Microbiol.">
        <title>Thiohalobacter thiocyanaticus gen. nov., sp. nov., a moderately halophilic, sulfur-oxidizing gammaproteobacterium from hypersaline lakes, that utilizes thiocyanate.</title>
        <authorList>
            <person name="Sorokin D.Y."/>
            <person name="Kovaleva O.L."/>
            <person name="Tourova T.P."/>
            <person name="Muyzer G."/>
        </authorList>
    </citation>
    <scope>NUCLEOTIDE SEQUENCE [LARGE SCALE GENOMIC DNA]</scope>
    <source>
        <strain evidence="6 7">Hrh1</strain>
    </source>
</reference>
<keyword evidence="7" id="KW-1185">Reference proteome</keyword>
<name>A0A426QMI7_9GAMM</name>
<dbReference type="Gene3D" id="3.30.160.390">
    <property type="entry name" value="Integrase, DNA-binding domain"/>
    <property type="match status" value="1"/>
</dbReference>
<dbReference type="Gene3D" id="1.10.150.130">
    <property type="match status" value="1"/>
</dbReference>
<dbReference type="OrthoDB" id="9795573at2"/>
<keyword evidence="4" id="KW-0233">DNA recombination</keyword>